<dbReference type="InterPro" id="IPR011057">
    <property type="entry name" value="Mss4-like_sf"/>
</dbReference>
<dbReference type="PROSITE" id="PS51891">
    <property type="entry name" value="CENP_V_GFA"/>
    <property type="match status" value="1"/>
</dbReference>
<feature type="domain" description="CENP-V/GFA" evidence="5">
    <location>
        <begin position="19"/>
        <end position="145"/>
    </location>
</feature>
<dbReference type="PANTHER" id="PTHR33337">
    <property type="entry name" value="GFA DOMAIN-CONTAINING PROTEIN"/>
    <property type="match status" value="1"/>
</dbReference>
<dbReference type="EMBL" id="JAXGFP010000002">
    <property type="protein sequence ID" value="MEG3183076.1"/>
    <property type="molecule type" value="Genomic_DNA"/>
</dbReference>
<keyword evidence="4" id="KW-0456">Lyase</keyword>
<protein>
    <submittedName>
        <fullName evidence="6">GFA family protein</fullName>
    </submittedName>
</protein>
<organism evidence="6 7">
    <name type="scientific">Novilysobacter erysipheiresistens</name>
    <dbReference type="NCBI Taxonomy" id="1749332"/>
    <lineage>
        <taxon>Bacteria</taxon>
        <taxon>Pseudomonadati</taxon>
        <taxon>Pseudomonadota</taxon>
        <taxon>Gammaproteobacteria</taxon>
        <taxon>Lysobacterales</taxon>
        <taxon>Lysobacteraceae</taxon>
        <taxon>Novilysobacter</taxon>
    </lineage>
</organism>
<dbReference type="Gene3D" id="3.90.1590.10">
    <property type="entry name" value="glutathione-dependent formaldehyde- activating enzyme (gfa)"/>
    <property type="match status" value="1"/>
</dbReference>
<evidence type="ECO:0000256" key="1">
    <source>
        <dbReference type="ARBA" id="ARBA00005495"/>
    </source>
</evidence>
<evidence type="ECO:0000259" key="5">
    <source>
        <dbReference type="PROSITE" id="PS51891"/>
    </source>
</evidence>
<keyword evidence="7" id="KW-1185">Reference proteome</keyword>
<gene>
    <name evidence="6" type="ORF">SNE34_03495</name>
</gene>
<reference evidence="6 7" key="1">
    <citation type="journal article" date="2016" name="Int. J. Syst. Evol. Microbiol.">
        <title>Lysobacter erysipheiresistens sp. nov., an antagonist of powdery mildew, isolated from tobacco-cultivated soil.</title>
        <authorList>
            <person name="Xie B."/>
            <person name="Li T."/>
            <person name="Lin X."/>
            <person name="Wang C.J."/>
            <person name="Chen Y.J."/>
            <person name="Liu W.J."/>
            <person name="Zhao Z.W."/>
        </authorList>
    </citation>
    <scope>NUCLEOTIDE SEQUENCE [LARGE SCALE GENOMIC DNA]</scope>
    <source>
        <strain evidence="6 7">RS-LYSO-3</strain>
    </source>
</reference>
<evidence type="ECO:0000313" key="6">
    <source>
        <dbReference type="EMBL" id="MEG3183076.1"/>
    </source>
</evidence>
<dbReference type="PANTHER" id="PTHR33337:SF44">
    <property type="entry name" value="DUF636 DOMAIN PROTEIN (AFU_ORTHOLOGUE AFUA_1G09754)"/>
    <property type="match status" value="1"/>
</dbReference>
<dbReference type="InterPro" id="IPR006913">
    <property type="entry name" value="CENP-V/GFA"/>
</dbReference>
<proteinExistence type="inferred from homology"/>
<name>A0ABU7YVX5_9GAMM</name>
<evidence type="ECO:0000256" key="2">
    <source>
        <dbReference type="ARBA" id="ARBA00022723"/>
    </source>
</evidence>
<evidence type="ECO:0000256" key="3">
    <source>
        <dbReference type="ARBA" id="ARBA00022833"/>
    </source>
</evidence>
<evidence type="ECO:0000256" key="4">
    <source>
        <dbReference type="ARBA" id="ARBA00023239"/>
    </source>
</evidence>
<keyword evidence="3" id="KW-0862">Zinc</keyword>
<dbReference type="RefSeq" id="WP_332614779.1">
    <property type="nucleotide sequence ID" value="NZ_JAXGFP010000002.1"/>
</dbReference>
<evidence type="ECO:0000313" key="7">
    <source>
        <dbReference type="Proteomes" id="UP001355056"/>
    </source>
</evidence>
<dbReference type="Proteomes" id="UP001355056">
    <property type="component" value="Unassembled WGS sequence"/>
</dbReference>
<keyword evidence="2" id="KW-0479">Metal-binding</keyword>
<accession>A0ABU7YVX5</accession>
<dbReference type="Pfam" id="PF04828">
    <property type="entry name" value="GFA"/>
    <property type="match status" value="1"/>
</dbReference>
<comment type="similarity">
    <text evidence="1">Belongs to the Gfa family.</text>
</comment>
<dbReference type="SUPFAM" id="SSF51316">
    <property type="entry name" value="Mss4-like"/>
    <property type="match status" value="1"/>
</dbReference>
<comment type="caution">
    <text evidence="6">The sequence shown here is derived from an EMBL/GenBank/DDBJ whole genome shotgun (WGS) entry which is preliminary data.</text>
</comment>
<sequence length="183" mass="20144">MHRNRGIEDDDGGSAPVKLEGSCHCGQVRFRCEAYAPVPFLRCYCSICRKTAGGSGSAINLGAHADTLEVEGREHLGVYRARIDDGDGGCRISSGQRHFCTGCGSALWLFDPQWPELVHPHASAIDTPLPSPPERVHMLLGSKANWVQVPQGRHDRHMDGFPDESLEDWHRRHDLLGGRDGNV</sequence>